<keyword evidence="2" id="KW-0812">Transmembrane</keyword>
<evidence type="ECO:0000256" key="1">
    <source>
        <dbReference type="SAM" id="MobiDB-lite"/>
    </source>
</evidence>
<feature type="transmembrane region" description="Helical" evidence="2">
    <location>
        <begin position="182"/>
        <end position="200"/>
    </location>
</feature>
<protein>
    <submittedName>
        <fullName evidence="3">ABC transporter permease</fullName>
    </submittedName>
</protein>
<keyword evidence="4" id="KW-1185">Reference proteome</keyword>
<evidence type="ECO:0000313" key="4">
    <source>
        <dbReference type="Proteomes" id="UP000283128"/>
    </source>
</evidence>
<dbReference type="OrthoDB" id="3297477at2"/>
<dbReference type="EMBL" id="RZYA01000015">
    <property type="protein sequence ID" value="RVU20405.1"/>
    <property type="molecule type" value="Genomic_DNA"/>
</dbReference>
<keyword evidence="2" id="KW-1133">Transmembrane helix</keyword>
<dbReference type="Proteomes" id="UP000283128">
    <property type="component" value="Unassembled WGS sequence"/>
</dbReference>
<name>A0A437PDR6_9ACTN</name>
<feature type="transmembrane region" description="Helical" evidence="2">
    <location>
        <begin position="58"/>
        <end position="77"/>
    </location>
</feature>
<keyword evidence="2" id="KW-0472">Membrane</keyword>
<feature type="compositionally biased region" description="Low complexity" evidence="1">
    <location>
        <begin position="10"/>
        <end position="19"/>
    </location>
</feature>
<feature type="transmembrane region" description="Helical" evidence="2">
    <location>
        <begin position="89"/>
        <end position="112"/>
    </location>
</feature>
<organism evidence="3 4">
    <name type="scientific">Streptomyces antnestii</name>
    <dbReference type="NCBI Taxonomy" id="2494256"/>
    <lineage>
        <taxon>Bacteria</taxon>
        <taxon>Bacillati</taxon>
        <taxon>Actinomycetota</taxon>
        <taxon>Actinomycetes</taxon>
        <taxon>Kitasatosporales</taxon>
        <taxon>Streptomycetaceae</taxon>
        <taxon>Streptomyces</taxon>
    </lineage>
</organism>
<reference evidence="3 4" key="1">
    <citation type="submission" date="2019-01" db="EMBL/GenBank/DDBJ databases">
        <title>Genome sequences of Streptomyces and Rhizobium isolates collected from root and soil.</title>
        <authorList>
            <person name="Chhettri S."/>
            <person name="Sevigny J.L."/>
            <person name="Sen A."/>
            <person name="Ennis N."/>
            <person name="Tisa L."/>
        </authorList>
    </citation>
    <scope>NUCLEOTIDE SEQUENCE [LARGE SCALE GENOMIC DNA]</scope>
    <source>
        <strain evidence="3 4">San01</strain>
    </source>
</reference>
<evidence type="ECO:0000313" key="3">
    <source>
        <dbReference type="EMBL" id="RVU20405.1"/>
    </source>
</evidence>
<gene>
    <name evidence="3" type="ORF">EOT10_27385</name>
</gene>
<dbReference type="AlphaFoldDB" id="A0A437PDR6"/>
<accession>A0A437PDR6</accession>
<sequence length="285" mass="29884">MTTPPPQPAPQAYAPQSAPNWQGAPGTSYTSPIPVTRTHLGHALASEWTKIKSVRSTVWTLGIFLFLVLGGGLLVSAQTEDLNYRDLPFTFPAFIGLLLGQICLITLGVLVTSSEYGTGMIRTTFTASPQRYRVFAAKILVFFTVSFIVSAGSILLVGLLTASMHSGPGVGDLSWGGTVFKGALYVSLLGVLGLAVGSMLRHSAGAITAMLGLVLLPSILPVFLVISRSTQKLGEKMQEYNAINSLAKIFGADGGSSGGSQVWLLVGVTAAAVAGAFVLLERRDV</sequence>
<evidence type="ECO:0000256" key="2">
    <source>
        <dbReference type="SAM" id="Phobius"/>
    </source>
</evidence>
<feature type="transmembrane region" description="Helical" evidence="2">
    <location>
        <begin position="207"/>
        <end position="226"/>
    </location>
</feature>
<feature type="transmembrane region" description="Helical" evidence="2">
    <location>
        <begin position="262"/>
        <end position="280"/>
    </location>
</feature>
<feature type="region of interest" description="Disordered" evidence="1">
    <location>
        <begin position="1"/>
        <end position="25"/>
    </location>
</feature>
<proteinExistence type="predicted"/>
<feature type="transmembrane region" description="Helical" evidence="2">
    <location>
        <begin position="139"/>
        <end position="162"/>
    </location>
</feature>
<comment type="caution">
    <text evidence="3">The sequence shown here is derived from an EMBL/GenBank/DDBJ whole genome shotgun (WGS) entry which is preliminary data.</text>
</comment>
<dbReference type="RefSeq" id="WP_127831013.1">
    <property type="nucleotide sequence ID" value="NZ_RZYA01000015.1"/>
</dbReference>